<reference evidence="1" key="1">
    <citation type="submission" date="2018-06" db="EMBL/GenBank/DDBJ databases">
        <authorList>
            <person name="Ashton P.M."/>
            <person name="Dallman T."/>
            <person name="Nair S."/>
            <person name="De Pinna E."/>
            <person name="Peters T."/>
            <person name="Grant K."/>
        </authorList>
    </citation>
    <scope>NUCLEOTIDE SEQUENCE [LARGE SCALE GENOMIC DNA]</scope>
    <source>
        <strain evidence="1">275803</strain>
    </source>
</reference>
<dbReference type="AlphaFoldDB" id="A0A5Y3N1I1"/>
<organism evidence="1">
    <name type="scientific">Salmonella enterica subsp. salamae</name>
    <dbReference type="NCBI Taxonomy" id="59202"/>
    <lineage>
        <taxon>Bacteria</taxon>
        <taxon>Pseudomonadati</taxon>
        <taxon>Pseudomonadota</taxon>
        <taxon>Gammaproteobacteria</taxon>
        <taxon>Enterobacterales</taxon>
        <taxon>Enterobacteriaceae</taxon>
        <taxon>Salmonella</taxon>
    </lineage>
</organism>
<comment type="caution">
    <text evidence="1">The sequence shown here is derived from an EMBL/GenBank/DDBJ whole genome shotgun (WGS) entry which is preliminary data.</text>
</comment>
<dbReference type="Proteomes" id="UP000839598">
    <property type="component" value="Unassembled WGS sequence"/>
</dbReference>
<name>A0A5Y3N1I1_SALER</name>
<proteinExistence type="predicted"/>
<sequence>MSEHVFMEEVRYRASLLTGSMKPGKAIAWCRKEGNTSLLFQLQEETRTYMTGQRSVTEIKSFWQKYVTSPDMAGFICCLGPGAHRLCRQGLQGDHYSTMVFHLVICDFISGYIHQERKIIPENTIRY</sequence>
<dbReference type="EMBL" id="AAIVAV010000030">
    <property type="protein sequence ID" value="ECI4011695.1"/>
    <property type="molecule type" value="Genomic_DNA"/>
</dbReference>
<gene>
    <name evidence="1" type="ORF">DN310_20820</name>
</gene>
<evidence type="ECO:0000313" key="1">
    <source>
        <dbReference type="EMBL" id="ECI4011695.1"/>
    </source>
</evidence>
<accession>A0A5Y3N1I1</accession>
<protein>
    <submittedName>
        <fullName evidence="1">Uncharacterized protein</fullName>
    </submittedName>
</protein>